<evidence type="ECO:0000313" key="2">
    <source>
        <dbReference type="EMBL" id="MXG88810.1"/>
    </source>
</evidence>
<organism evidence="2 3">
    <name type="scientific">Nocardioides flavescens</name>
    <dbReference type="NCBI Taxonomy" id="2691959"/>
    <lineage>
        <taxon>Bacteria</taxon>
        <taxon>Bacillati</taxon>
        <taxon>Actinomycetota</taxon>
        <taxon>Actinomycetes</taxon>
        <taxon>Propionibacteriales</taxon>
        <taxon>Nocardioidaceae</taxon>
        <taxon>Nocardioides</taxon>
    </lineage>
</organism>
<dbReference type="RefSeq" id="WP_160875542.1">
    <property type="nucleotide sequence ID" value="NZ_WUEK01000002.1"/>
</dbReference>
<gene>
    <name evidence="2" type="ORF">GRQ65_04520</name>
</gene>
<evidence type="ECO:0000313" key="3">
    <source>
        <dbReference type="Proteomes" id="UP000473325"/>
    </source>
</evidence>
<feature type="region of interest" description="Disordered" evidence="1">
    <location>
        <begin position="295"/>
        <end position="314"/>
    </location>
</feature>
<sequence>MSDLDGVASTAEPRGDVGAADGPADGPVTELADEPVDDDGRRCHHRRIGLASCAGSVPDADGPGPVERGASTAGLGEPPWRATCSRALGVAGLRRTEEGSGAGAVAPAVPRAGRLDGSEEDVAGVPGLPGLPGVPATRPPAEGPAAALFCAALSGRLGVPGLLERRATTGTGPDAAGTAAVLAPEDGRMVAGSLNPVARARPGRRPCPLPRTAVSSSGIAASAIPCDVASARRRNTGERRTVAPTGVPPQTVWPTTGADVVAVAEVVVEAPVVAAAAVAGEALDTPSVVARCRPSAGPAAPVGPTPPLLEGDVLDEVGTGTAGAEAEVESAGADGPADVAGSEESARRRPTSVGPGAGAGTDADRVVGTGAVGRCATCWAARSAAACRITMLEPAHI</sequence>
<name>A0A6L7EQD2_9ACTN</name>
<comment type="caution">
    <text evidence="2">The sequence shown here is derived from an EMBL/GenBank/DDBJ whole genome shotgun (WGS) entry which is preliminary data.</text>
</comment>
<feature type="region of interest" description="Disordered" evidence="1">
    <location>
        <begin position="1"/>
        <end position="78"/>
    </location>
</feature>
<dbReference type="Proteomes" id="UP000473325">
    <property type="component" value="Unassembled WGS sequence"/>
</dbReference>
<protein>
    <submittedName>
        <fullName evidence="2">Uncharacterized protein</fullName>
    </submittedName>
</protein>
<evidence type="ECO:0000256" key="1">
    <source>
        <dbReference type="SAM" id="MobiDB-lite"/>
    </source>
</evidence>
<accession>A0A6L7EQD2</accession>
<feature type="compositionally biased region" description="Low complexity" evidence="1">
    <location>
        <begin position="322"/>
        <end position="335"/>
    </location>
</feature>
<dbReference type="AlphaFoldDB" id="A0A6L7EQD2"/>
<feature type="region of interest" description="Disordered" evidence="1">
    <location>
        <begin position="322"/>
        <end position="365"/>
    </location>
</feature>
<dbReference type="EMBL" id="WUEK01000002">
    <property type="protein sequence ID" value="MXG88810.1"/>
    <property type="molecule type" value="Genomic_DNA"/>
</dbReference>
<reference evidence="2 3" key="1">
    <citation type="submission" date="2019-12" db="EMBL/GenBank/DDBJ databases">
        <authorList>
            <person name="Kun Z."/>
        </authorList>
    </citation>
    <scope>NUCLEOTIDE SEQUENCE [LARGE SCALE GENOMIC DNA]</scope>
    <source>
        <strain evidence="2 3">YIM 123512</strain>
    </source>
</reference>
<proteinExistence type="predicted"/>
<feature type="compositionally biased region" description="Low complexity" evidence="1">
    <location>
        <begin position="16"/>
        <end position="28"/>
    </location>
</feature>
<keyword evidence="3" id="KW-1185">Reference proteome</keyword>